<dbReference type="SUPFAM" id="SSF48008">
    <property type="entry name" value="GntR ligand-binding domain-like"/>
    <property type="match status" value="1"/>
</dbReference>
<dbReference type="InterPro" id="IPR011711">
    <property type="entry name" value="GntR_C"/>
</dbReference>
<proteinExistence type="predicted"/>
<gene>
    <name evidence="5" type="ORF">ISALK_04440</name>
</gene>
<keyword evidence="2" id="KW-0238">DNA-binding</keyword>
<evidence type="ECO:0000256" key="1">
    <source>
        <dbReference type="ARBA" id="ARBA00023015"/>
    </source>
</evidence>
<dbReference type="AlphaFoldDB" id="A0AA43XJK0"/>
<dbReference type="Pfam" id="PF00392">
    <property type="entry name" value="GntR"/>
    <property type="match status" value="1"/>
</dbReference>
<evidence type="ECO:0000259" key="4">
    <source>
        <dbReference type="PROSITE" id="PS50949"/>
    </source>
</evidence>
<dbReference type="PROSITE" id="PS50949">
    <property type="entry name" value="HTH_GNTR"/>
    <property type="match status" value="1"/>
</dbReference>
<dbReference type="Gene3D" id="1.10.10.10">
    <property type="entry name" value="Winged helix-like DNA-binding domain superfamily/Winged helix DNA-binding domain"/>
    <property type="match status" value="1"/>
</dbReference>
<dbReference type="InterPro" id="IPR000524">
    <property type="entry name" value="Tscrpt_reg_HTH_GntR"/>
</dbReference>
<keyword evidence="6" id="KW-1185">Reference proteome</keyword>
<dbReference type="EMBL" id="SUMG01000004">
    <property type="protein sequence ID" value="NBG87742.1"/>
    <property type="molecule type" value="Genomic_DNA"/>
</dbReference>
<dbReference type="PANTHER" id="PTHR43537">
    <property type="entry name" value="TRANSCRIPTIONAL REGULATOR, GNTR FAMILY"/>
    <property type="match status" value="1"/>
</dbReference>
<dbReference type="Proteomes" id="UP000449710">
    <property type="component" value="Unassembled WGS sequence"/>
</dbReference>
<keyword evidence="1" id="KW-0805">Transcription regulation</keyword>
<name>A0AA43XJK0_9CLOT</name>
<dbReference type="SMART" id="SM00345">
    <property type="entry name" value="HTH_GNTR"/>
    <property type="match status" value="1"/>
</dbReference>
<protein>
    <submittedName>
        <fullName evidence="5">FadR family transcriptional regulator</fullName>
    </submittedName>
</protein>
<dbReference type="RefSeq" id="WP_160719516.1">
    <property type="nucleotide sequence ID" value="NZ_SUMG01000004.1"/>
</dbReference>
<dbReference type="PRINTS" id="PR00035">
    <property type="entry name" value="HTHGNTR"/>
</dbReference>
<dbReference type="InterPro" id="IPR036388">
    <property type="entry name" value="WH-like_DNA-bd_sf"/>
</dbReference>
<comment type="caution">
    <text evidence="5">The sequence shown here is derived from an EMBL/GenBank/DDBJ whole genome shotgun (WGS) entry which is preliminary data.</text>
</comment>
<accession>A0AA43XJK0</accession>
<evidence type="ECO:0000313" key="6">
    <source>
        <dbReference type="Proteomes" id="UP000449710"/>
    </source>
</evidence>
<dbReference type="Gene3D" id="1.20.120.530">
    <property type="entry name" value="GntR ligand-binding domain-like"/>
    <property type="match status" value="1"/>
</dbReference>
<dbReference type="CDD" id="cd07377">
    <property type="entry name" value="WHTH_GntR"/>
    <property type="match status" value="1"/>
</dbReference>
<evidence type="ECO:0000256" key="2">
    <source>
        <dbReference type="ARBA" id="ARBA00023125"/>
    </source>
</evidence>
<evidence type="ECO:0000256" key="3">
    <source>
        <dbReference type="ARBA" id="ARBA00023163"/>
    </source>
</evidence>
<dbReference type="PANTHER" id="PTHR43537:SF43">
    <property type="entry name" value="GNTR-FAMILY TRANSCRIPTIONAL REGULATOR"/>
    <property type="match status" value="1"/>
</dbReference>
<organism evidence="5 6">
    <name type="scientific">Isachenkonia alkalipeptolytica</name>
    <dbReference type="NCBI Taxonomy" id="2565777"/>
    <lineage>
        <taxon>Bacteria</taxon>
        <taxon>Bacillati</taxon>
        <taxon>Bacillota</taxon>
        <taxon>Clostridia</taxon>
        <taxon>Eubacteriales</taxon>
        <taxon>Clostridiaceae</taxon>
        <taxon>Isachenkonia</taxon>
    </lineage>
</organism>
<dbReference type="InterPro" id="IPR036390">
    <property type="entry name" value="WH_DNA-bd_sf"/>
</dbReference>
<dbReference type="GO" id="GO:0003677">
    <property type="term" value="F:DNA binding"/>
    <property type="evidence" value="ECO:0007669"/>
    <property type="project" value="UniProtKB-KW"/>
</dbReference>
<dbReference type="GO" id="GO:0003700">
    <property type="term" value="F:DNA-binding transcription factor activity"/>
    <property type="evidence" value="ECO:0007669"/>
    <property type="project" value="InterPro"/>
</dbReference>
<evidence type="ECO:0000313" key="5">
    <source>
        <dbReference type="EMBL" id="NBG87742.1"/>
    </source>
</evidence>
<feature type="domain" description="HTH gntR-type" evidence="4">
    <location>
        <begin position="8"/>
        <end position="76"/>
    </location>
</feature>
<reference evidence="5 6" key="1">
    <citation type="submission" date="2019-04" db="EMBL/GenBank/DDBJ databases">
        <title>Isachenkonia alkalipeptolytica gen. nov. sp. nov. a new anaerobic, alkiliphilic organothrophic bacterium capable to reduce synthesized ferrihydrite isolated from a soda lake.</title>
        <authorList>
            <person name="Toshchakov S.V."/>
            <person name="Zavarzina D.G."/>
            <person name="Zhilina T.N."/>
            <person name="Kostrikina N.A."/>
            <person name="Kublanov I.V."/>
        </authorList>
    </citation>
    <scope>NUCLEOTIDE SEQUENCE [LARGE SCALE GENOMIC DNA]</scope>
    <source>
        <strain evidence="5 6">Z-1701</strain>
    </source>
</reference>
<dbReference type="SMART" id="SM00895">
    <property type="entry name" value="FCD"/>
    <property type="match status" value="1"/>
</dbReference>
<dbReference type="InterPro" id="IPR008920">
    <property type="entry name" value="TF_FadR/GntR_C"/>
</dbReference>
<keyword evidence="3" id="KW-0804">Transcription</keyword>
<dbReference type="SUPFAM" id="SSF46785">
    <property type="entry name" value="Winged helix' DNA-binding domain"/>
    <property type="match status" value="1"/>
</dbReference>
<sequence length="242" mass="27955">MFKPIKSKKIYESVIEEVQQMIIEGTLSKGDKLPTERDLAEQLNVSRTSVREAMRALEVLGIVQVKQGGGNFIKEQFDDALVEPLSMMFILNQSHPREIVELRRIIEVESVYRAAERISDEDIKELRVIIDQLNIHTKSRNEIKSAEYDKEFHYSICRIADNYLFSNILNMVSNLMDVLIKDARGTILLKEHNRDVLIEQHEKIFRALAARNPQGAADAMKEHIELIFDEYVSSIEERKPSV</sequence>
<dbReference type="Pfam" id="PF07729">
    <property type="entry name" value="FCD"/>
    <property type="match status" value="1"/>
</dbReference>